<dbReference type="Proteomes" id="UP000184120">
    <property type="component" value="Unassembled WGS sequence"/>
</dbReference>
<evidence type="ECO:0000313" key="1">
    <source>
        <dbReference type="EMBL" id="GGF00294.1"/>
    </source>
</evidence>
<dbReference type="EMBL" id="FRBH01000005">
    <property type="protein sequence ID" value="SHL03036.1"/>
    <property type="molecule type" value="Genomic_DNA"/>
</dbReference>
<evidence type="ECO:0008006" key="5">
    <source>
        <dbReference type="Google" id="ProtNLM"/>
    </source>
</evidence>
<accession>A0A1M6XAR0</accession>
<dbReference type="RefSeq" id="WP_072931225.1">
    <property type="nucleotide sequence ID" value="NZ_BMFL01000011.1"/>
</dbReference>
<evidence type="ECO:0000313" key="2">
    <source>
        <dbReference type="EMBL" id="SHL03036.1"/>
    </source>
</evidence>
<gene>
    <name evidence="1" type="ORF">GCM10010984_17330</name>
    <name evidence="2" type="ORF">SAMN05443634_105180</name>
</gene>
<organism evidence="2 3">
    <name type="scientific">Chishuiella changwenlii</name>
    <dbReference type="NCBI Taxonomy" id="1434701"/>
    <lineage>
        <taxon>Bacteria</taxon>
        <taxon>Pseudomonadati</taxon>
        <taxon>Bacteroidota</taxon>
        <taxon>Flavobacteriia</taxon>
        <taxon>Flavobacteriales</taxon>
        <taxon>Weeksellaceae</taxon>
        <taxon>Chishuiella</taxon>
    </lineage>
</organism>
<dbReference type="STRING" id="1434701.SAMN05443634_105180"/>
<dbReference type="Proteomes" id="UP000650994">
    <property type="component" value="Unassembled WGS sequence"/>
</dbReference>
<name>A0A1M6XAR0_9FLAO</name>
<dbReference type="OrthoDB" id="1496081at2"/>
<protein>
    <recommendedName>
        <fullName evidence="5">Multidrug transporter</fullName>
    </recommendedName>
</protein>
<dbReference type="AlphaFoldDB" id="A0A1M6XAR0"/>
<keyword evidence="4" id="KW-1185">Reference proteome</keyword>
<sequence>MAKKVVRYRDAESGQYVKKEYAEKNPKTTVKETDKVTPKKK</sequence>
<reference evidence="1" key="1">
    <citation type="journal article" date="2014" name="Int. J. Syst. Evol. Microbiol.">
        <title>Complete genome of a new Firmicutes species belonging to the dominant human colonic microbiota ('Ruminococcus bicirculans') reveals two chromosomes and a selective capacity to utilize plant glucans.</title>
        <authorList>
            <consortium name="NISC Comparative Sequencing Program"/>
            <person name="Wegmann U."/>
            <person name="Louis P."/>
            <person name="Goesmann A."/>
            <person name="Henrissat B."/>
            <person name="Duncan S.H."/>
            <person name="Flint H.J."/>
        </authorList>
    </citation>
    <scope>NUCLEOTIDE SEQUENCE</scope>
    <source>
        <strain evidence="1">CGMCC 1.12707</strain>
    </source>
</reference>
<reference evidence="3" key="3">
    <citation type="submission" date="2016-11" db="EMBL/GenBank/DDBJ databases">
        <authorList>
            <person name="Varghese N."/>
            <person name="Submissions S."/>
        </authorList>
    </citation>
    <scope>NUCLEOTIDE SEQUENCE [LARGE SCALE GENOMIC DNA]</scope>
    <source>
        <strain evidence="3">DSM 27989</strain>
    </source>
</reference>
<dbReference type="EMBL" id="BMFL01000011">
    <property type="protein sequence ID" value="GGF00294.1"/>
    <property type="molecule type" value="Genomic_DNA"/>
</dbReference>
<evidence type="ECO:0000313" key="4">
    <source>
        <dbReference type="Proteomes" id="UP000650994"/>
    </source>
</evidence>
<evidence type="ECO:0000313" key="3">
    <source>
        <dbReference type="Proteomes" id="UP000184120"/>
    </source>
</evidence>
<reference evidence="4" key="4">
    <citation type="journal article" date="2019" name="Int. J. Syst. Evol. Microbiol.">
        <title>The Global Catalogue of Microorganisms (GCM) 10K type strain sequencing project: providing services to taxonomists for standard genome sequencing and annotation.</title>
        <authorList>
            <consortium name="The Broad Institute Genomics Platform"/>
            <consortium name="The Broad Institute Genome Sequencing Center for Infectious Disease"/>
            <person name="Wu L."/>
            <person name="Ma J."/>
        </authorList>
    </citation>
    <scope>NUCLEOTIDE SEQUENCE [LARGE SCALE GENOMIC DNA]</scope>
    <source>
        <strain evidence="4">CGMCC 1.12707</strain>
    </source>
</reference>
<reference evidence="1" key="5">
    <citation type="submission" date="2024-05" db="EMBL/GenBank/DDBJ databases">
        <authorList>
            <person name="Sun Q."/>
            <person name="Zhou Y."/>
        </authorList>
    </citation>
    <scope>NUCLEOTIDE SEQUENCE</scope>
    <source>
        <strain evidence="1">CGMCC 1.12707</strain>
    </source>
</reference>
<proteinExistence type="predicted"/>
<reference evidence="2" key="2">
    <citation type="submission" date="2016-11" db="EMBL/GenBank/DDBJ databases">
        <authorList>
            <person name="Jaros S."/>
            <person name="Januszkiewicz K."/>
            <person name="Wedrychowicz H."/>
        </authorList>
    </citation>
    <scope>NUCLEOTIDE SEQUENCE [LARGE SCALE GENOMIC DNA]</scope>
    <source>
        <strain evidence="2">DSM 27989</strain>
    </source>
</reference>